<evidence type="ECO:0000256" key="1">
    <source>
        <dbReference type="SAM" id="MobiDB-lite"/>
    </source>
</evidence>
<name>A0A1E3BRS0_ASPCR</name>
<feature type="region of interest" description="Disordered" evidence="1">
    <location>
        <begin position="1"/>
        <end position="43"/>
    </location>
</feature>
<gene>
    <name evidence="2" type="ORF">SI65_01227</name>
</gene>
<proteinExistence type="predicted"/>
<dbReference type="OrthoDB" id="5406607at2759"/>
<dbReference type="Proteomes" id="UP000094569">
    <property type="component" value="Unassembled WGS sequence"/>
</dbReference>
<keyword evidence="3" id="KW-1185">Reference proteome</keyword>
<dbReference type="VEuPathDB" id="FungiDB:SI65_01227"/>
<feature type="compositionally biased region" description="Basic and acidic residues" evidence="1">
    <location>
        <begin position="1"/>
        <end position="14"/>
    </location>
</feature>
<dbReference type="EMBL" id="JXNT01000001">
    <property type="protein sequence ID" value="ODM23638.1"/>
    <property type="molecule type" value="Genomic_DNA"/>
</dbReference>
<evidence type="ECO:0000313" key="2">
    <source>
        <dbReference type="EMBL" id="ODM23638.1"/>
    </source>
</evidence>
<reference evidence="2 3" key="1">
    <citation type="journal article" date="2016" name="BMC Genomics">
        <title>Comparative genomic and transcriptomic analyses of the Fuzhuan brick tea-fermentation fungus Aspergillus cristatus.</title>
        <authorList>
            <person name="Ge Y."/>
            <person name="Wang Y."/>
            <person name="Liu Y."/>
            <person name="Tan Y."/>
            <person name="Ren X."/>
            <person name="Zhang X."/>
            <person name="Hyde K.D."/>
            <person name="Liu Y."/>
            <person name="Liu Z."/>
        </authorList>
    </citation>
    <scope>NUCLEOTIDE SEQUENCE [LARGE SCALE GENOMIC DNA]</scope>
    <source>
        <strain evidence="2 3">GZAAS20.1005</strain>
    </source>
</reference>
<comment type="caution">
    <text evidence="2">The sequence shown here is derived from an EMBL/GenBank/DDBJ whole genome shotgun (WGS) entry which is preliminary data.</text>
</comment>
<organism evidence="2 3">
    <name type="scientific">Aspergillus cristatus</name>
    <name type="common">Chinese Fuzhuan brick tea-fermentation fungus</name>
    <name type="synonym">Eurotium cristatum</name>
    <dbReference type="NCBI Taxonomy" id="573508"/>
    <lineage>
        <taxon>Eukaryota</taxon>
        <taxon>Fungi</taxon>
        <taxon>Dikarya</taxon>
        <taxon>Ascomycota</taxon>
        <taxon>Pezizomycotina</taxon>
        <taxon>Eurotiomycetes</taxon>
        <taxon>Eurotiomycetidae</taxon>
        <taxon>Eurotiales</taxon>
        <taxon>Aspergillaceae</taxon>
        <taxon>Aspergillus</taxon>
        <taxon>Aspergillus subgen. Aspergillus</taxon>
    </lineage>
</organism>
<evidence type="ECO:0000313" key="3">
    <source>
        <dbReference type="Proteomes" id="UP000094569"/>
    </source>
</evidence>
<sequence length="159" mass="17803">MEEHTERSRKRDIENQSTHPGESNETESSETPTTEMPQEMKQLSSEELFSKEALRRRPMTSSAAILPGLPVPVASDSQVHGEYWLHDNYLFMIVPPLAPLDSWEIDKSPEKGNTALELQAVSHGSSVLASSYNILKPLVSIIQVVWAITTIYLTRGDQL</sequence>
<dbReference type="AlphaFoldDB" id="A0A1E3BRS0"/>
<protein>
    <submittedName>
        <fullName evidence="2">Uncharacterized protein</fullName>
    </submittedName>
</protein>
<accession>A0A1E3BRS0</accession>